<sequence length="236" mass="26228">MLYDRLPAIHPRFTGSSRLTPDLDVTLNNERTAFLLPQVFITELLAVLSIGAATGLRLAMPLLLIGLLSGEQLWSNVPLLAHLPPQLVIGILAAWSLAELVLSKDRPSQRLFQLTELVLSPVVGLLAGIAVARTAALQGWLLVLVAGVATLLALVIHLVQLGWFYRPQPPRLWVLVAEDFLCIGLVFSAFDAPQHGGIIALLLLWLVIRTSTAWRQWYGRPLQRSQRRRKRLRPQD</sequence>
<evidence type="ECO:0000256" key="1">
    <source>
        <dbReference type="SAM" id="Phobius"/>
    </source>
</evidence>
<keyword evidence="1" id="KW-0812">Transmembrane</keyword>
<name>A0A1Z3HNT4_9CYAN</name>
<organism evidence="3 4">
    <name type="scientific">Halomicronema hongdechloris C2206</name>
    <dbReference type="NCBI Taxonomy" id="1641165"/>
    <lineage>
        <taxon>Bacteria</taxon>
        <taxon>Bacillati</taxon>
        <taxon>Cyanobacteriota</taxon>
        <taxon>Cyanophyceae</taxon>
        <taxon>Nodosilineales</taxon>
        <taxon>Nodosilineaceae</taxon>
        <taxon>Halomicronema</taxon>
    </lineage>
</organism>
<feature type="transmembrane region" description="Helical" evidence="1">
    <location>
        <begin position="140"/>
        <end position="165"/>
    </location>
</feature>
<feature type="transmembrane region" description="Helical" evidence="1">
    <location>
        <begin position="196"/>
        <end position="218"/>
    </location>
</feature>
<reference evidence="3 4" key="1">
    <citation type="journal article" date="2016" name="Biochim. Biophys. Acta">
        <title>Characterization of red-shifted phycobilisomes isolated from the chlorophyll f-containing cyanobacterium Halomicronema hongdechloris.</title>
        <authorList>
            <person name="Li Y."/>
            <person name="Lin Y."/>
            <person name="Garvey C.J."/>
            <person name="Birch D."/>
            <person name="Corkery R.W."/>
            <person name="Loughlin P.C."/>
            <person name="Scheer H."/>
            <person name="Willows R.D."/>
            <person name="Chen M."/>
        </authorList>
    </citation>
    <scope>NUCLEOTIDE SEQUENCE [LARGE SCALE GENOMIC DNA]</scope>
    <source>
        <strain evidence="3 4">C2206</strain>
    </source>
</reference>
<keyword evidence="4" id="KW-1185">Reference proteome</keyword>
<dbReference type="Pfam" id="PF13548">
    <property type="entry name" value="DUF4126"/>
    <property type="match status" value="1"/>
</dbReference>
<evidence type="ECO:0000313" key="4">
    <source>
        <dbReference type="Proteomes" id="UP000191901"/>
    </source>
</evidence>
<gene>
    <name evidence="3" type="ORF">XM38_029250</name>
</gene>
<dbReference type="Proteomes" id="UP000191901">
    <property type="component" value="Chromosome"/>
</dbReference>
<feature type="transmembrane region" description="Helical" evidence="1">
    <location>
        <begin position="114"/>
        <end position="134"/>
    </location>
</feature>
<keyword evidence="1" id="KW-1133">Transmembrane helix</keyword>
<evidence type="ECO:0000259" key="2">
    <source>
        <dbReference type="Pfam" id="PF13548"/>
    </source>
</evidence>
<dbReference type="KEGG" id="hhg:XM38_029250"/>
<dbReference type="InterPro" id="IPR025196">
    <property type="entry name" value="DUF4126"/>
</dbReference>
<proteinExistence type="predicted"/>
<dbReference type="EMBL" id="CP021983">
    <property type="protein sequence ID" value="ASC71971.1"/>
    <property type="molecule type" value="Genomic_DNA"/>
</dbReference>
<dbReference type="AlphaFoldDB" id="A0A1Z3HNT4"/>
<evidence type="ECO:0000313" key="3">
    <source>
        <dbReference type="EMBL" id="ASC71971.1"/>
    </source>
</evidence>
<accession>A0A1Z3HNT4</accession>
<keyword evidence="1" id="KW-0472">Membrane</keyword>
<feature type="transmembrane region" description="Helical" evidence="1">
    <location>
        <begin position="79"/>
        <end position="102"/>
    </location>
</feature>
<feature type="domain" description="DUF4126" evidence="2">
    <location>
        <begin position="44"/>
        <end position="210"/>
    </location>
</feature>
<protein>
    <recommendedName>
        <fullName evidence="2">DUF4126 domain-containing protein</fullName>
    </recommendedName>
</protein>
<feature type="transmembrane region" description="Helical" evidence="1">
    <location>
        <begin position="44"/>
        <end position="67"/>
    </location>
</feature>